<dbReference type="KEGG" id="tgi:RBB81_08435"/>
<sequence length="325" mass="36837">MRSHHAPTRHLLERFTFKDKSSRVGRALWVYEKGRAARTSKNLDGECVERGYFAGASNGESEQEVDERFNSEYEAPFNRILPSIDANLHIFDSREIREITARYVSHIFHRTLALRSGNESLMSGMLSEYSSIAADPTRLRGYTAKISVVARKPVAMAEVKAALLRSTEEMLTETAVQSRYVNDIDRATGALASKLVDLRWSAIRCKADESFVISDTPIVSITKDRFGKVSYGEGISKPMAEWFLPISHHRVIRISHNAAITEFADEKIVRELNAAQILTMSRRVYGRHHSPWVDETVQTYGGIYKFHRDVFKGTPADANESFFDL</sequence>
<dbReference type="InterPro" id="IPR025332">
    <property type="entry name" value="DUF4238"/>
</dbReference>
<gene>
    <name evidence="1" type="ORF">RBB81_08435</name>
</gene>
<proteinExistence type="predicted"/>
<dbReference type="EMBL" id="CP132938">
    <property type="protein sequence ID" value="XCB24684.1"/>
    <property type="molecule type" value="Genomic_DNA"/>
</dbReference>
<protein>
    <submittedName>
        <fullName evidence="1">DUF4238 domain-containing protein</fullName>
    </submittedName>
</protein>
<organism evidence="1">
    <name type="scientific">Tunturiibacter gelidiferens</name>
    <dbReference type="NCBI Taxonomy" id="3069689"/>
    <lineage>
        <taxon>Bacteria</taxon>
        <taxon>Pseudomonadati</taxon>
        <taxon>Acidobacteriota</taxon>
        <taxon>Terriglobia</taxon>
        <taxon>Terriglobales</taxon>
        <taxon>Acidobacteriaceae</taxon>
        <taxon>Tunturiibacter</taxon>
    </lineage>
</organism>
<dbReference type="Pfam" id="PF14022">
    <property type="entry name" value="DUF4238"/>
    <property type="match status" value="1"/>
</dbReference>
<name>A0AAU7Z840_9BACT</name>
<evidence type="ECO:0000313" key="1">
    <source>
        <dbReference type="EMBL" id="XCB24684.1"/>
    </source>
</evidence>
<accession>A0AAU7Z840</accession>
<dbReference type="AlphaFoldDB" id="A0AAU7Z840"/>
<reference evidence="1" key="2">
    <citation type="journal article" date="2024" name="Environ. Microbiol.">
        <title>Genome analysis and description of Tunturibacter gen. nov. expands the diversity of Terriglobia in tundra soils.</title>
        <authorList>
            <person name="Messyasz A."/>
            <person name="Mannisto M.K."/>
            <person name="Kerkhof L.J."/>
            <person name="Haggblom M.M."/>
        </authorList>
    </citation>
    <scope>NUCLEOTIDE SEQUENCE</scope>
    <source>
        <strain evidence="1">M8UP39</strain>
    </source>
</reference>
<reference evidence="1" key="1">
    <citation type="submission" date="2023-08" db="EMBL/GenBank/DDBJ databases">
        <authorList>
            <person name="Messyasz A."/>
            <person name="Mannisto M.K."/>
            <person name="Kerkhof L.J."/>
            <person name="Haggblom M."/>
        </authorList>
    </citation>
    <scope>NUCLEOTIDE SEQUENCE</scope>
    <source>
        <strain evidence="1">M8UP39</strain>
    </source>
</reference>